<accession>A0ABT9PEA0</accession>
<dbReference type="Pfam" id="PF12006">
    <property type="entry name" value="DUF3500"/>
    <property type="match status" value="1"/>
</dbReference>
<dbReference type="Proteomes" id="UP001235712">
    <property type="component" value="Unassembled WGS sequence"/>
</dbReference>
<dbReference type="InterPro" id="IPR021889">
    <property type="entry name" value="DUF3500"/>
</dbReference>
<name>A0ABT9PEA0_9ACTN</name>
<sequence length="434" mass="44428">MKTKLSAHQPFPRRLAGALIASAVVLTTACSGSSSGSTASTSEAATAAVTKHDVASVVAAAEAFSASLTDDQKTTALVDMTAENAQAWSNLPCGQSCRGGLAFADLEDSQLALAKTLLQTALGSGDTGYARVEDLWAADDELNALQESGEGGGPGSNGGTNGDAMPSGMPTDMPSGGVMPSGAPGGGMPSGGTMPSGGAMPSRDAAGGSGGAGGGLGGYGNGLYDLALLGTPSTDGTWMLHFGGHHLAVNFTYKNGEVSGASPYFVGVEPTTWTDDDGTEYAPLEAMQQAVAALGTSLTAAQKKTAKLGQSFSDVLLGPGEDGNFPATKQGIPVSELSDEQKQLVLTAMKQWVGVADDDTAEAMTKTYEDELDETYVGWSGGVEMTAHANYLRIDGPSVWIEFVCQNGVVISDQIHYHTVWRDHTRDYGGEFSS</sequence>
<gene>
    <name evidence="2" type="ORF">J2S57_006790</name>
</gene>
<comment type="caution">
    <text evidence="2">The sequence shown here is derived from an EMBL/GenBank/DDBJ whole genome shotgun (WGS) entry which is preliminary data.</text>
</comment>
<dbReference type="PANTHER" id="PTHR37489">
    <property type="entry name" value="DUF3500 DOMAIN-CONTAINING PROTEIN"/>
    <property type="match status" value="1"/>
</dbReference>
<dbReference type="RefSeq" id="WP_307250431.1">
    <property type="nucleotide sequence ID" value="NZ_JAUSQZ010000001.1"/>
</dbReference>
<proteinExistence type="predicted"/>
<feature type="region of interest" description="Disordered" evidence="1">
    <location>
        <begin position="145"/>
        <end position="210"/>
    </location>
</feature>
<keyword evidence="3" id="KW-1185">Reference proteome</keyword>
<dbReference type="EMBL" id="JAUSQZ010000001">
    <property type="protein sequence ID" value="MDP9831041.1"/>
    <property type="molecule type" value="Genomic_DNA"/>
</dbReference>
<evidence type="ECO:0000313" key="3">
    <source>
        <dbReference type="Proteomes" id="UP001235712"/>
    </source>
</evidence>
<evidence type="ECO:0000256" key="1">
    <source>
        <dbReference type="SAM" id="MobiDB-lite"/>
    </source>
</evidence>
<organism evidence="2 3">
    <name type="scientific">Kineosporia succinea</name>
    <dbReference type="NCBI Taxonomy" id="84632"/>
    <lineage>
        <taxon>Bacteria</taxon>
        <taxon>Bacillati</taxon>
        <taxon>Actinomycetota</taxon>
        <taxon>Actinomycetes</taxon>
        <taxon>Kineosporiales</taxon>
        <taxon>Kineosporiaceae</taxon>
        <taxon>Kineosporia</taxon>
    </lineage>
</organism>
<dbReference type="PROSITE" id="PS51257">
    <property type="entry name" value="PROKAR_LIPOPROTEIN"/>
    <property type="match status" value="1"/>
</dbReference>
<evidence type="ECO:0000313" key="2">
    <source>
        <dbReference type="EMBL" id="MDP9831041.1"/>
    </source>
</evidence>
<feature type="compositionally biased region" description="Low complexity" evidence="1">
    <location>
        <begin position="191"/>
        <end position="206"/>
    </location>
</feature>
<feature type="compositionally biased region" description="Low complexity" evidence="1">
    <location>
        <begin position="173"/>
        <end position="182"/>
    </location>
</feature>
<feature type="compositionally biased region" description="Gly residues" evidence="1">
    <location>
        <begin position="149"/>
        <end position="161"/>
    </location>
</feature>
<dbReference type="PANTHER" id="PTHR37489:SF1">
    <property type="entry name" value="DUF3500 DOMAIN-CONTAINING PROTEIN"/>
    <property type="match status" value="1"/>
</dbReference>
<evidence type="ECO:0008006" key="4">
    <source>
        <dbReference type="Google" id="ProtNLM"/>
    </source>
</evidence>
<reference evidence="2 3" key="1">
    <citation type="submission" date="2023-07" db="EMBL/GenBank/DDBJ databases">
        <title>Sequencing the genomes of 1000 actinobacteria strains.</title>
        <authorList>
            <person name="Klenk H.-P."/>
        </authorList>
    </citation>
    <scope>NUCLEOTIDE SEQUENCE [LARGE SCALE GENOMIC DNA]</scope>
    <source>
        <strain evidence="2 3">DSM 44388</strain>
    </source>
</reference>
<protein>
    <recommendedName>
        <fullName evidence="4">DUF3500 domain-containing protein</fullName>
    </recommendedName>
</protein>